<feature type="compositionally biased region" description="Polar residues" evidence="1">
    <location>
        <begin position="649"/>
        <end position="658"/>
    </location>
</feature>
<dbReference type="EMBL" id="RZGK01000012">
    <property type="protein sequence ID" value="KAF9694890.1"/>
    <property type="molecule type" value="Genomic_DNA"/>
</dbReference>
<feature type="compositionally biased region" description="Polar residues" evidence="1">
    <location>
        <begin position="441"/>
        <end position="459"/>
    </location>
</feature>
<dbReference type="AlphaFoldDB" id="A0A8H7IY71"/>
<sequence>MDPGLGLVVNSMVPNEVEVPKPPPKPPLLLPKGFLEKPHVRHALKYMTDDEQREKALEVALAWKKKFAAGKWKPVVAAIAAASKEDTVRSPPHDAHLHESHTTVHPVERPRAMTTASAPAIPQITSPLMPGRTKLARLRTTTASLPLRYTPAPSTPRTYRWDLMPTGPVTPLSPTPMGNAFSGGGFWENSATQTEQHEMPTPIPEADDVPVSPIVLADVDAREVYVRVKSDIDGLTRKYCLARHHMRLSLSEDDVFPAGMIKPRDMMQAAEASLHCRKVKLKKIIVKDLPDILQSHAKHEAALRRQLCIKNEVELSEQNDWMNDESFGMIPENLNSKDYKPPAHLAVSILDEQREAIRMFRTQRNSSELELEEVAIEAAWAVRIMEDAERLMASETDGSSSGGDDDDGYSYGNFLRSIKSEMSTSTSSGALASMVEELSNSDLTSLRSRANTHQTVSSTRSRDFRFAQRSSTSPNRDIHPARRSREAGVSDSSHKHVHSLQRHTDLRISTEIIDEVPSAELSPEDREYRHRGPNLVDLDHWAEELRKMEIMRAERQRSPTLHRRSRTHTTETGSSTHQHAPAKRMSVGNINTRIAPARQPHSRFSSSSSSSETMNMSNPLSRSTFPNNPPSYLRSTRRLTMLDHKHHQSSISKASTGTHQHRTSKASSHTSPRRNLHVRSASSVHILTRGSTKEDEDAWMRELEKMESRERTRQSCERRRTSQILTDQEGRGGCAGGEAVDGSNDEDS</sequence>
<dbReference type="Proteomes" id="UP000651452">
    <property type="component" value="Unassembled WGS sequence"/>
</dbReference>
<evidence type="ECO:0000313" key="2">
    <source>
        <dbReference type="EMBL" id="KAF9694890.1"/>
    </source>
</evidence>
<feature type="region of interest" description="Disordered" evidence="1">
    <location>
        <begin position="553"/>
        <end position="748"/>
    </location>
</feature>
<comment type="caution">
    <text evidence="2">The sequence shown here is derived from an EMBL/GenBank/DDBJ whole genome shotgun (WGS) entry which is preliminary data.</text>
</comment>
<feature type="region of interest" description="Disordered" evidence="1">
    <location>
        <begin position="441"/>
        <end position="502"/>
    </location>
</feature>
<name>A0A8H7IY71_9PLEO</name>
<reference evidence="2" key="1">
    <citation type="submission" date="2018-12" db="EMBL/GenBank/DDBJ databases">
        <authorList>
            <person name="Syme R.A."/>
            <person name="Farfan-Caceres L."/>
            <person name="Lichtenzveig J."/>
        </authorList>
    </citation>
    <scope>NUCLEOTIDE SEQUENCE</scope>
    <source>
        <strain evidence="2">Al4</strain>
    </source>
</reference>
<feature type="compositionally biased region" description="Basic and acidic residues" evidence="1">
    <location>
        <begin position="476"/>
        <end position="494"/>
    </location>
</feature>
<organism evidence="2 3">
    <name type="scientific">Ascochyta lentis</name>
    <dbReference type="NCBI Taxonomy" id="205686"/>
    <lineage>
        <taxon>Eukaryota</taxon>
        <taxon>Fungi</taxon>
        <taxon>Dikarya</taxon>
        <taxon>Ascomycota</taxon>
        <taxon>Pezizomycotina</taxon>
        <taxon>Dothideomycetes</taxon>
        <taxon>Pleosporomycetidae</taxon>
        <taxon>Pleosporales</taxon>
        <taxon>Pleosporineae</taxon>
        <taxon>Didymellaceae</taxon>
        <taxon>Ascochyta</taxon>
    </lineage>
</organism>
<reference evidence="2" key="2">
    <citation type="submission" date="2020-09" db="EMBL/GenBank/DDBJ databases">
        <title>Reference genome assembly for Australian Ascochyta lentis isolate Al4.</title>
        <authorList>
            <person name="Lee R.C."/>
            <person name="Farfan-Caceres L.M."/>
            <person name="Debler J.W."/>
            <person name="Williams A.H."/>
            <person name="Henares B.M."/>
        </authorList>
    </citation>
    <scope>NUCLEOTIDE SEQUENCE</scope>
    <source>
        <strain evidence="2">Al4</strain>
    </source>
</reference>
<evidence type="ECO:0000313" key="3">
    <source>
        <dbReference type="Proteomes" id="UP000651452"/>
    </source>
</evidence>
<feature type="compositionally biased region" description="Basic and acidic residues" evidence="1">
    <location>
        <begin position="698"/>
        <end position="720"/>
    </location>
</feature>
<evidence type="ECO:0000256" key="1">
    <source>
        <dbReference type="SAM" id="MobiDB-lite"/>
    </source>
</evidence>
<gene>
    <name evidence="2" type="ORF">EKO04_006888</name>
</gene>
<accession>A0A8H7IY71</accession>
<proteinExistence type="predicted"/>
<dbReference type="OrthoDB" id="3800557at2759"/>
<protein>
    <submittedName>
        <fullName evidence="2">Uncharacterized protein</fullName>
    </submittedName>
</protein>
<keyword evidence="3" id="KW-1185">Reference proteome</keyword>
<feature type="compositionally biased region" description="Polar residues" evidence="1">
    <location>
        <begin position="612"/>
        <end position="626"/>
    </location>
</feature>